<feature type="compositionally biased region" description="Basic and acidic residues" evidence="1">
    <location>
        <begin position="219"/>
        <end position="232"/>
    </location>
</feature>
<feature type="non-terminal residue" evidence="2">
    <location>
        <position position="232"/>
    </location>
</feature>
<comment type="caution">
    <text evidence="2">The sequence shown here is derived from an EMBL/GenBank/DDBJ whole genome shotgun (WGS) entry which is preliminary data.</text>
</comment>
<evidence type="ECO:0000256" key="1">
    <source>
        <dbReference type="SAM" id="MobiDB-lite"/>
    </source>
</evidence>
<feature type="compositionally biased region" description="Pro residues" evidence="1">
    <location>
        <begin position="163"/>
        <end position="199"/>
    </location>
</feature>
<proteinExistence type="predicted"/>
<gene>
    <name evidence="2" type="ORF">QBC41DRAFT_390588</name>
</gene>
<feature type="compositionally biased region" description="Low complexity" evidence="1">
    <location>
        <begin position="91"/>
        <end position="108"/>
    </location>
</feature>
<feature type="region of interest" description="Disordered" evidence="1">
    <location>
        <begin position="140"/>
        <end position="232"/>
    </location>
</feature>
<sequence length="232" mass="23242">EPGPEAAGSPGKAASTDRQERVQINPHTRRPGMYSLFPTRSERRAAVTMTASPSTSPSQGKALSSPSSSLGSQPTENLAPPGLPSLEERSLSVASVASAAPSSSSVSAGEDSLPRPGHNWANPNLRAARGAVLGGAVSGVVVGSRPRPSLSGGVLAAPSLPVSLPPVSPGPVSPPAPTRPPPPVPPSRPPPAVPSPPFVPARNPARLGQASPAPSGSAGDDKKNLAAEKKRK</sequence>
<evidence type="ECO:0000313" key="3">
    <source>
        <dbReference type="Proteomes" id="UP001174997"/>
    </source>
</evidence>
<evidence type="ECO:0000313" key="2">
    <source>
        <dbReference type="EMBL" id="KAK0670047.1"/>
    </source>
</evidence>
<dbReference type="AlphaFoldDB" id="A0AA39ZFM2"/>
<reference evidence="2" key="1">
    <citation type="submission" date="2023-06" db="EMBL/GenBank/DDBJ databases">
        <title>Genome-scale phylogeny and comparative genomics of the fungal order Sordariales.</title>
        <authorList>
            <consortium name="Lawrence Berkeley National Laboratory"/>
            <person name="Hensen N."/>
            <person name="Bonometti L."/>
            <person name="Westerberg I."/>
            <person name="Brannstrom I.O."/>
            <person name="Guillou S."/>
            <person name="Cros-Aarteil S."/>
            <person name="Calhoun S."/>
            <person name="Haridas S."/>
            <person name="Kuo A."/>
            <person name="Mondo S."/>
            <person name="Pangilinan J."/>
            <person name="Riley R."/>
            <person name="Labutti K."/>
            <person name="Andreopoulos B."/>
            <person name="Lipzen A."/>
            <person name="Chen C."/>
            <person name="Yanf M."/>
            <person name="Daum C."/>
            <person name="Ng V."/>
            <person name="Clum A."/>
            <person name="Steindorff A."/>
            <person name="Ohm R."/>
            <person name="Martin F."/>
            <person name="Silar P."/>
            <person name="Natvig D."/>
            <person name="Lalanne C."/>
            <person name="Gautier V."/>
            <person name="Ament-Velasquez S.L."/>
            <person name="Kruys A."/>
            <person name="Hutchinson M.I."/>
            <person name="Powell A.J."/>
            <person name="Barry K."/>
            <person name="Miller A.N."/>
            <person name="Grigoriev I.V."/>
            <person name="Debuchy R."/>
            <person name="Gladieux P."/>
            <person name="Thoren M.H."/>
            <person name="Johannesson H."/>
        </authorList>
    </citation>
    <scope>NUCLEOTIDE SEQUENCE</scope>
    <source>
        <strain evidence="2">CBS 307.81</strain>
    </source>
</reference>
<feature type="compositionally biased region" description="Low complexity" evidence="1">
    <location>
        <begin position="56"/>
        <end position="73"/>
    </location>
</feature>
<feature type="compositionally biased region" description="Low complexity" evidence="1">
    <location>
        <begin position="140"/>
        <end position="162"/>
    </location>
</feature>
<keyword evidence="3" id="KW-1185">Reference proteome</keyword>
<dbReference type="EMBL" id="JAULSY010000036">
    <property type="protein sequence ID" value="KAK0670047.1"/>
    <property type="molecule type" value="Genomic_DNA"/>
</dbReference>
<name>A0AA39ZFM2_9PEZI</name>
<organism evidence="2 3">
    <name type="scientific">Cercophora samala</name>
    <dbReference type="NCBI Taxonomy" id="330535"/>
    <lineage>
        <taxon>Eukaryota</taxon>
        <taxon>Fungi</taxon>
        <taxon>Dikarya</taxon>
        <taxon>Ascomycota</taxon>
        <taxon>Pezizomycotina</taxon>
        <taxon>Sordariomycetes</taxon>
        <taxon>Sordariomycetidae</taxon>
        <taxon>Sordariales</taxon>
        <taxon>Lasiosphaeriaceae</taxon>
        <taxon>Cercophora</taxon>
    </lineage>
</organism>
<accession>A0AA39ZFM2</accession>
<feature type="region of interest" description="Disordered" evidence="1">
    <location>
        <begin position="1"/>
        <end position="123"/>
    </location>
</feature>
<dbReference type="Proteomes" id="UP001174997">
    <property type="component" value="Unassembled WGS sequence"/>
</dbReference>
<protein>
    <submittedName>
        <fullName evidence="2">Uncharacterized protein</fullName>
    </submittedName>
</protein>